<dbReference type="RefSeq" id="WP_197013275.1">
    <property type="nucleotide sequence ID" value="NZ_BAABES010000001.1"/>
</dbReference>
<evidence type="ECO:0000313" key="3">
    <source>
        <dbReference type="Proteomes" id="UP000614047"/>
    </source>
</evidence>
<organism evidence="2 3">
    <name type="scientific">Actinomadura viridis</name>
    <dbReference type="NCBI Taxonomy" id="58110"/>
    <lineage>
        <taxon>Bacteria</taxon>
        <taxon>Bacillati</taxon>
        <taxon>Actinomycetota</taxon>
        <taxon>Actinomycetes</taxon>
        <taxon>Streptosporangiales</taxon>
        <taxon>Thermomonosporaceae</taxon>
        <taxon>Actinomadura</taxon>
    </lineage>
</organism>
<protein>
    <submittedName>
        <fullName evidence="2">Uncharacterized protein (TIGR03083 family)</fullName>
    </submittedName>
</protein>
<dbReference type="InterPro" id="IPR017517">
    <property type="entry name" value="Maleyloyr_isom"/>
</dbReference>
<keyword evidence="3" id="KW-1185">Reference proteome</keyword>
<dbReference type="GO" id="GO:0046872">
    <property type="term" value="F:metal ion binding"/>
    <property type="evidence" value="ECO:0007669"/>
    <property type="project" value="InterPro"/>
</dbReference>
<dbReference type="Proteomes" id="UP000614047">
    <property type="component" value="Unassembled WGS sequence"/>
</dbReference>
<dbReference type="InterPro" id="IPR034660">
    <property type="entry name" value="DinB/YfiT-like"/>
</dbReference>
<reference evidence="2" key="1">
    <citation type="submission" date="2020-11" db="EMBL/GenBank/DDBJ databases">
        <title>Sequencing the genomes of 1000 actinobacteria strains.</title>
        <authorList>
            <person name="Klenk H.-P."/>
        </authorList>
    </citation>
    <scope>NUCLEOTIDE SEQUENCE</scope>
    <source>
        <strain evidence="2">DSM 43175</strain>
    </source>
</reference>
<evidence type="ECO:0000313" key="2">
    <source>
        <dbReference type="EMBL" id="MBG6090872.1"/>
    </source>
</evidence>
<name>A0A931GKY8_9ACTN</name>
<sequence>MNAETLEGLDPFDILDAEAARLDAYFGALTGPDWEHASRCDGWSVRDVLAHLAGEELYNHACLDDDLDGLFARMEREGIEDLGAFNDWTVRRRRDLPVGEVLEEWRRENGETRRRMRALGADATLPTMAGPYPVGLQTFHYCSEFATHADDVNVPVEPGEEPGRTAWRARVGIFVLDEQDSPVRVEGIPGGFRVELDDLAGELSSADFVDATTGRLSPGHALDSELRDALVCLA</sequence>
<accession>A0A931GKY8</accession>
<dbReference type="Pfam" id="PF11716">
    <property type="entry name" value="MDMPI_N"/>
    <property type="match status" value="1"/>
</dbReference>
<comment type="caution">
    <text evidence="2">The sequence shown here is derived from an EMBL/GenBank/DDBJ whole genome shotgun (WGS) entry which is preliminary data.</text>
</comment>
<feature type="domain" description="Mycothiol-dependent maleylpyruvate isomerase metal-binding" evidence="1">
    <location>
        <begin position="15"/>
        <end position="152"/>
    </location>
</feature>
<dbReference type="EMBL" id="JADOUA010000001">
    <property type="protein sequence ID" value="MBG6090872.1"/>
    <property type="molecule type" value="Genomic_DNA"/>
</dbReference>
<evidence type="ECO:0000259" key="1">
    <source>
        <dbReference type="Pfam" id="PF11716"/>
    </source>
</evidence>
<dbReference type="Gene3D" id="1.20.120.450">
    <property type="entry name" value="dinb family like domain"/>
    <property type="match status" value="1"/>
</dbReference>
<dbReference type="SUPFAM" id="SSF109854">
    <property type="entry name" value="DinB/YfiT-like putative metalloenzymes"/>
    <property type="match status" value="1"/>
</dbReference>
<dbReference type="InterPro" id="IPR024344">
    <property type="entry name" value="MDMPI_metal-binding"/>
</dbReference>
<proteinExistence type="predicted"/>
<gene>
    <name evidence="2" type="ORF">IW256_004985</name>
</gene>
<dbReference type="NCBIfam" id="TIGR03083">
    <property type="entry name" value="maleylpyruvate isomerase family mycothiol-dependent enzyme"/>
    <property type="match status" value="1"/>
</dbReference>
<dbReference type="AlphaFoldDB" id="A0A931GKY8"/>